<name>A0A2G9RWT4_AQUCT</name>
<organism evidence="2">
    <name type="scientific">Aquarana catesbeiana</name>
    <name type="common">American bullfrog</name>
    <name type="synonym">Rana catesbeiana</name>
    <dbReference type="NCBI Taxonomy" id="8400"/>
    <lineage>
        <taxon>Eukaryota</taxon>
        <taxon>Metazoa</taxon>
        <taxon>Chordata</taxon>
        <taxon>Craniata</taxon>
        <taxon>Vertebrata</taxon>
        <taxon>Euteleostomi</taxon>
        <taxon>Amphibia</taxon>
        <taxon>Batrachia</taxon>
        <taxon>Anura</taxon>
        <taxon>Neobatrachia</taxon>
        <taxon>Ranoidea</taxon>
        <taxon>Ranidae</taxon>
        <taxon>Aquarana</taxon>
    </lineage>
</organism>
<evidence type="ECO:0000313" key="2">
    <source>
        <dbReference type="EMBL" id="PIO32396.1"/>
    </source>
</evidence>
<dbReference type="AlphaFoldDB" id="A0A2G9RWT4"/>
<feature type="compositionally biased region" description="Polar residues" evidence="1">
    <location>
        <begin position="11"/>
        <end position="30"/>
    </location>
</feature>
<dbReference type="OrthoDB" id="430364at2759"/>
<reference evidence="2" key="1">
    <citation type="submission" date="2017-08" db="EMBL/GenBank/DDBJ databases">
        <title>Assembly of the North American Bullfrog Genome.</title>
        <authorList>
            <person name="Warren R.L."/>
            <person name="Vandervalk B.P."/>
            <person name="Kucuk E."/>
            <person name="Birol I."/>
            <person name="Helbing C."/>
            <person name="Pandoh P."/>
            <person name="Behsaz B."/>
            <person name="Mohamadi H."/>
            <person name="Chu J."/>
            <person name="Jackman S."/>
            <person name="Hammond S.A."/>
            <person name="Veldhoen N."/>
            <person name="Kirk H."/>
            <person name="Zhao Y."/>
            <person name="Coope R."/>
            <person name="Pleasance S."/>
            <person name="Moore R."/>
            <person name="Holt R."/>
        </authorList>
    </citation>
    <scope>NUCLEOTIDE SEQUENCE</scope>
    <source>
        <strain evidence="2">Bruno</strain>
        <tissue evidence="2">Liver</tissue>
    </source>
</reference>
<dbReference type="EMBL" id="KV933285">
    <property type="protein sequence ID" value="PIO32396.1"/>
    <property type="molecule type" value="Genomic_DNA"/>
</dbReference>
<feature type="region of interest" description="Disordered" evidence="1">
    <location>
        <begin position="1"/>
        <end position="85"/>
    </location>
</feature>
<gene>
    <name evidence="2" type="ORF">AB205_0106690</name>
</gene>
<proteinExistence type="predicted"/>
<accession>A0A2G9RWT4</accession>
<evidence type="ECO:0000256" key="1">
    <source>
        <dbReference type="SAM" id="MobiDB-lite"/>
    </source>
</evidence>
<protein>
    <submittedName>
        <fullName evidence="2">Uncharacterized protein</fullName>
    </submittedName>
</protein>
<sequence length="163" mass="18292">MTPDIREHSSVGKQQQSILGSQTIVSQKEPNTGDCKVQIPLRPTPQTGPSSICGKLMKCREESDNSKNSCRRHSPPPDSEEDSLLSELKATSQWLQNLEQLLSEPAAMRSPELVRRDLRQVSYLEKQLKSRGVALHSAGRAIRSSGWSVDKEMQVQVREVEER</sequence>
<feature type="compositionally biased region" description="Basic and acidic residues" evidence="1">
    <location>
        <begin position="1"/>
        <end position="10"/>
    </location>
</feature>